<comment type="caution">
    <text evidence="2">The sequence shown here is derived from an EMBL/GenBank/DDBJ whole genome shotgun (WGS) entry which is preliminary data.</text>
</comment>
<gene>
    <name evidence="2" type="ORF">RSOL_104380</name>
</gene>
<organism evidence="2 3">
    <name type="scientific">Rhizoctonia solani AG-3 Rhs1AP</name>
    <dbReference type="NCBI Taxonomy" id="1086054"/>
    <lineage>
        <taxon>Eukaryota</taxon>
        <taxon>Fungi</taxon>
        <taxon>Dikarya</taxon>
        <taxon>Basidiomycota</taxon>
        <taxon>Agaricomycotina</taxon>
        <taxon>Agaricomycetes</taxon>
        <taxon>Cantharellales</taxon>
        <taxon>Ceratobasidiaceae</taxon>
        <taxon>Rhizoctonia</taxon>
    </lineage>
</organism>
<evidence type="ECO:0000313" key="2">
    <source>
        <dbReference type="EMBL" id="EUC55244.1"/>
    </source>
</evidence>
<name>X8J161_9AGAM</name>
<dbReference type="EMBL" id="JATN01000322">
    <property type="protein sequence ID" value="EUC55244.1"/>
    <property type="molecule type" value="Genomic_DNA"/>
</dbReference>
<accession>X8J161</accession>
<reference evidence="3" key="1">
    <citation type="journal article" date="2014" name="Genome Announc.">
        <title>Draft genome sequence of the plant-pathogenic soil fungus Rhizoctonia solani anastomosis group 3 strain Rhs1AP.</title>
        <authorList>
            <person name="Cubeta M.A."/>
            <person name="Thomas E."/>
            <person name="Dean R.A."/>
            <person name="Jabaji S."/>
            <person name="Neate S.M."/>
            <person name="Tavantzis S."/>
            <person name="Toda T."/>
            <person name="Vilgalys R."/>
            <person name="Bharathan N."/>
            <person name="Fedorova-Abrams N."/>
            <person name="Pakala S.B."/>
            <person name="Pakala S.M."/>
            <person name="Zafar N."/>
            <person name="Joardar V."/>
            <person name="Losada L."/>
            <person name="Nierman W.C."/>
        </authorList>
    </citation>
    <scope>NUCLEOTIDE SEQUENCE [LARGE SCALE GENOMIC DNA]</scope>
    <source>
        <strain evidence="3">AG-3</strain>
    </source>
</reference>
<feature type="compositionally biased region" description="Low complexity" evidence="1">
    <location>
        <begin position="30"/>
        <end position="39"/>
    </location>
</feature>
<feature type="region of interest" description="Disordered" evidence="1">
    <location>
        <begin position="25"/>
        <end position="86"/>
    </location>
</feature>
<sequence>MNNHTTHSIPRSRIVFSSFLLSRSFRSRSSHTASASRTVFDTRYPPPRIAPPVFRDKHRTRPCEVPPPDLGREIRGTSSDSRIGGETWNWASPRSDWEEGNVRRDLVRRLELLG</sequence>
<evidence type="ECO:0000256" key="1">
    <source>
        <dbReference type="SAM" id="MobiDB-lite"/>
    </source>
</evidence>
<proteinExistence type="predicted"/>
<evidence type="ECO:0000313" key="3">
    <source>
        <dbReference type="Proteomes" id="UP000030108"/>
    </source>
</evidence>
<protein>
    <submittedName>
        <fullName evidence="2">Uncharacterized protein</fullName>
    </submittedName>
</protein>
<dbReference type="Proteomes" id="UP000030108">
    <property type="component" value="Unassembled WGS sequence"/>
</dbReference>
<dbReference type="AlphaFoldDB" id="X8J161"/>